<feature type="region of interest" description="Disordered" evidence="16">
    <location>
        <begin position="50"/>
        <end position="238"/>
    </location>
</feature>
<organism evidence="18 19">
    <name type="scientific">Terfezia boudieri ATCC MYA-4762</name>
    <dbReference type="NCBI Taxonomy" id="1051890"/>
    <lineage>
        <taxon>Eukaryota</taxon>
        <taxon>Fungi</taxon>
        <taxon>Dikarya</taxon>
        <taxon>Ascomycota</taxon>
        <taxon>Pezizomycotina</taxon>
        <taxon>Pezizomycetes</taxon>
        <taxon>Pezizales</taxon>
        <taxon>Pezizaceae</taxon>
        <taxon>Terfezia</taxon>
    </lineage>
</organism>
<feature type="domain" description="Pseudouridine synthase I TruA alpha/beta" evidence="17">
    <location>
        <begin position="521"/>
        <end position="626"/>
    </location>
</feature>
<dbReference type="Proteomes" id="UP000267821">
    <property type="component" value="Unassembled WGS sequence"/>
</dbReference>
<keyword evidence="6" id="KW-0819">tRNA processing</keyword>
<feature type="active site" description="Nucleophile" evidence="14">
    <location>
        <position position="299"/>
    </location>
</feature>
<dbReference type="EMBL" id="ML121536">
    <property type="protein sequence ID" value="RPB25970.1"/>
    <property type="molecule type" value="Genomic_DNA"/>
</dbReference>
<dbReference type="GO" id="GO:0009982">
    <property type="term" value="F:pseudouridine synthase activity"/>
    <property type="evidence" value="ECO:0007669"/>
    <property type="project" value="InterPro"/>
</dbReference>
<comment type="catalytic activity">
    <reaction evidence="1">
        <text>a uridine in mRNA = a pseudouridine in mRNA</text>
        <dbReference type="Rhea" id="RHEA:56644"/>
        <dbReference type="Rhea" id="RHEA-COMP:14658"/>
        <dbReference type="Rhea" id="RHEA-COMP:14659"/>
        <dbReference type="ChEBI" id="CHEBI:65314"/>
        <dbReference type="ChEBI" id="CHEBI:65315"/>
    </reaction>
</comment>
<feature type="compositionally biased region" description="Basic residues" evidence="16">
    <location>
        <begin position="50"/>
        <end position="59"/>
    </location>
</feature>
<dbReference type="InParanoid" id="A0A3N4LT37"/>
<sequence>MGTVMGDCDGATVMGDCDGRLRSATEMGGNMYVPYKIARHPKTLLPRFTAGKRRKKPHAGTKPIPIQRWAPQKKMDAEMTVSPPTAPTFPSTTPLPTTAGTHVSIAAPSPEDGSPAVPGQTTSTKMELDSSSNHPAKPSPGSPHDNQNGHSGGPVENREKGSGYDRRGGHQNTKQGRKERKKGKKEMGRTSYSRNLETREQDRSAEPSNKRVKLDGEEATDKPAAEAAEHEEKEARRPKRKVAVLIGYSGHGYKGMQLNYPNKTIEGDLFEAFVRAGAISRANSNDPKKSSLVRCARTDKGVHAAGNVISLKLIIEDEDIVEKINSHLPDQIRIWGILRTLSSFNCYKLCDSRVYEYLIPSYVFLPPHPGSYLGKMLREHAVEENDLEGWEGRQIEVKAFWDEVQAVVDKMLEAEGFSRADLEAEDESLFEDELNKEINERVAASAKPTESVATAEAAATIGEAITAPETTPLTETTTTTDASTSPRKIPDDLVKRIKSLHLSCKRLFRLPPERLQRIRTALQSYCGTHNFHNYTIQKSFRDPSARRHIKTFIAQDPILINNVEYLSLRVHGQSFMMHQIRKMVGLALLVVRCGSDPALIPTTYTDVPLAIPKAPGVGLLLDHPVFESYNKKCQQFPDRDPVDFGRYEKEIDNFKEKFVYGRMFEEEDRLGLFHAFVSFIDSYRSEAFLYLGSKGVKAVEGLGKGGKKLGEVRIRGEEEEEEEEDVEGMEG</sequence>
<proteinExistence type="inferred from homology"/>
<dbReference type="SUPFAM" id="SSF55120">
    <property type="entry name" value="Pseudouridine synthase"/>
    <property type="match status" value="1"/>
</dbReference>
<feature type="compositionally biased region" description="Basic and acidic residues" evidence="16">
    <location>
        <begin position="196"/>
        <end position="235"/>
    </location>
</feature>
<dbReference type="Gene3D" id="3.30.70.580">
    <property type="entry name" value="Pseudouridine synthase I, catalytic domain, N-terminal subdomain"/>
    <property type="match status" value="1"/>
</dbReference>
<evidence type="ECO:0000256" key="16">
    <source>
        <dbReference type="SAM" id="MobiDB-lite"/>
    </source>
</evidence>
<dbReference type="GO" id="GO:0005634">
    <property type="term" value="C:nucleus"/>
    <property type="evidence" value="ECO:0007669"/>
    <property type="project" value="UniProtKB-SubCell"/>
</dbReference>
<keyword evidence="8" id="KW-0539">Nucleus</keyword>
<dbReference type="InterPro" id="IPR020097">
    <property type="entry name" value="PsdUridine_synth_TruA_a/b_dom"/>
</dbReference>
<evidence type="ECO:0000256" key="13">
    <source>
        <dbReference type="ARBA" id="ARBA00080858"/>
    </source>
</evidence>
<dbReference type="CDD" id="cd02568">
    <property type="entry name" value="PseudoU_synth_PUS1_PUS2"/>
    <property type="match status" value="1"/>
</dbReference>
<dbReference type="STRING" id="1051890.A0A3N4LT37"/>
<reference evidence="18 19" key="1">
    <citation type="journal article" date="2018" name="Nat. Ecol. Evol.">
        <title>Pezizomycetes genomes reveal the molecular basis of ectomycorrhizal truffle lifestyle.</title>
        <authorList>
            <person name="Murat C."/>
            <person name="Payen T."/>
            <person name="Noel B."/>
            <person name="Kuo A."/>
            <person name="Morin E."/>
            <person name="Chen J."/>
            <person name="Kohler A."/>
            <person name="Krizsan K."/>
            <person name="Balestrini R."/>
            <person name="Da Silva C."/>
            <person name="Montanini B."/>
            <person name="Hainaut M."/>
            <person name="Levati E."/>
            <person name="Barry K.W."/>
            <person name="Belfiori B."/>
            <person name="Cichocki N."/>
            <person name="Clum A."/>
            <person name="Dockter R.B."/>
            <person name="Fauchery L."/>
            <person name="Guy J."/>
            <person name="Iotti M."/>
            <person name="Le Tacon F."/>
            <person name="Lindquist E.A."/>
            <person name="Lipzen A."/>
            <person name="Malagnac F."/>
            <person name="Mello A."/>
            <person name="Molinier V."/>
            <person name="Miyauchi S."/>
            <person name="Poulain J."/>
            <person name="Riccioni C."/>
            <person name="Rubini A."/>
            <person name="Sitrit Y."/>
            <person name="Splivallo R."/>
            <person name="Traeger S."/>
            <person name="Wang M."/>
            <person name="Zifcakova L."/>
            <person name="Wipf D."/>
            <person name="Zambonelli A."/>
            <person name="Paolocci F."/>
            <person name="Nowrousian M."/>
            <person name="Ottonello S."/>
            <person name="Baldrian P."/>
            <person name="Spatafora J.W."/>
            <person name="Henrissat B."/>
            <person name="Nagy L.G."/>
            <person name="Aury J.M."/>
            <person name="Wincker P."/>
            <person name="Grigoriev I.V."/>
            <person name="Bonfante P."/>
            <person name="Martin F.M."/>
        </authorList>
    </citation>
    <scope>NUCLEOTIDE SEQUENCE [LARGE SCALE GENOMIC DNA]</scope>
    <source>
        <strain evidence="18 19">ATCC MYA-4762</strain>
    </source>
</reference>
<protein>
    <recommendedName>
        <fullName evidence="11">tRNA pseudouridine synthase 1</fullName>
    </recommendedName>
    <alternativeName>
        <fullName evidence="12">tRNA pseudouridylate synthase 1</fullName>
    </alternativeName>
    <alternativeName>
        <fullName evidence="13">tRNA-uridine isomerase 1</fullName>
    </alternativeName>
</protein>
<feature type="region of interest" description="Disordered" evidence="16">
    <location>
        <begin position="466"/>
        <end position="488"/>
    </location>
</feature>
<feature type="compositionally biased region" description="Low complexity" evidence="16">
    <location>
        <begin position="466"/>
        <end position="485"/>
    </location>
</feature>
<dbReference type="PANTHER" id="PTHR11142:SF4">
    <property type="entry name" value="PSEUDOURIDYLATE SYNTHASE 1 HOMOLOG"/>
    <property type="match status" value="1"/>
</dbReference>
<dbReference type="FunCoup" id="A0A3N4LT37">
    <property type="interactions" value="1008"/>
</dbReference>
<dbReference type="GO" id="GO:1990481">
    <property type="term" value="P:mRNA pseudouridine synthesis"/>
    <property type="evidence" value="ECO:0007669"/>
    <property type="project" value="TreeGrafter"/>
</dbReference>
<evidence type="ECO:0000313" key="19">
    <source>
        <dbReference type="Proteomes" id="UP000267821"/>
    </source>
</evidence>
<comment type="function">
    <text evidence="10">Formation of pseudouridine at positions 27 and 28 in the anticodon stem and loop of transfer RNAs; at positions 34 and 36 of intron-containing precursor tRNA(Ile) and at position 35 in the intron-containing tRNA(Tyr). Catalyzes pseudouridylation at position 44 in U2 snRNA. Also catalyzes pseudouridylation of mRNAs.</text>
</comment>
<feature type="compositionally biased region" description="Low complexity" evidence="16">
    <location>
        <begin position="88"/>
        <end position="98"/>
    </location>
</feature>
<evidence type="ECO:0000256" key="15">
    <source>
        <dbReference type="PIRSR" id="PIRSR641708-2"/>
    </source>
</evidence>
<dbReference type="OrthoDB" id="10256309at2759"/>
<dbReference type="InterPro" id="IPR041708">
    <property type="entry name" value="PUS1/PUS2-like"/>
</dbReference>
<feature type="compositionally biased region" description="Polar residues" evidence="16">
    <location>
        <begin position="119"/>
        <end position="134"/>
    </location>
</feature>
<dbReference type="GO" id="GO:0003723">
    <property type="term" value="F:RNA binding"/>
    <property type="evidence" value="ECO:0007669"/>
    <property type="project" value="InterPro"/>
</dbReference>
<dbReference type="PANTHER" id="PTHR11142">
    <property type="entry name" value="PSEUDOURIDYLATE SYNTHASE"/>
    <property type="match status" value="1"/>
</dbReference>
<dbReference type="GO" id="GO:0031119">
    <property type="term" value="P:tRNA pseudouridine synthesis"/>
    <property type="evidence" value="ECO:0007669"/>
    <property type="project" value="InterPro"/>
</dbReference>
<evidence type="ECO:0000256" key="5">
    <source>
        <dbReference type="ARBA" id="ARBA00022664"/>
    </source>
</evidence>
<evidence type="ECO:0000256" key="8">
    <source>
        <dbReference type="ARBA" id="ARBA00023242"/>
    </source>
</evidence>
<keyword evidence="19" id="KW-1185">Reference proteome</keyword>
<evidence type="ECO:0000256" key="4">
    <source>
        <dbReference type="ARBA" id="ARBA00009375"/>
    </source>
</evidence>
<evidence type="ECO:0000256" key="6">
    <source>
        <dbReference type="ARBA" id="ARBA00022694"/>
    </source>
</evidence>
<comment type="catalytic activity">
    <reaction evidence="2">
        <text>uridine in snRNA = pseudouridine in snRNA</text>
        <dbReference type="Rhea" id="RHEA:51124"/>
        <dbReference type="Rhea" id="RHEA-COMP:12891"/>
        <dbReference type="Rhea" id="RHEA-COMP:12892"/>
        <dbReference type="ChEBI" id="CHEBI:65314"/>
        <dbReference type="ChEBI" id="CHEBI:65315"/>
    </reaction>
</comment>
<feature type="compositionally biased region" description="Basic and acidic residues" evidence="16">
    <location>
        <begin position="156"/>
        <end position="168"/>
    </location>
</feature>
<evidence type="ECO:0000256" key="2">
    <source>
        <dbReference type="ARBA" id="ARBA00001832"/>
    </source>
</evidence>
<feature type="compositionally biased region" description="Basic residues" evidence="16">
    <location>
        <begin position="175"/>
        <end position="184"/>
    </location>
</feature>
<evidence type="ECO:0000256" key="7">
    <source>
        <dbReference type="ARBA" id="ARBA00023235"/>
    </source>
</evidence>
<dbReference type="InterPro" id="IPR020095">
    <property type="entry name" value="PsdUridine_synth_TruA_C"/>
</dbReference>
<evidence type="ECO:0000256" key="1">
    <source>
        <dbReference type="ARBA" id="ARBA00001166"/>
    </source>
</evidence>
<gene>
    <name evidence="18" type="ORF">L211DRAFT_67733</name>
</gene>
<dbReference type="GO" id="GO:0006397">
    <property type="term" value="P:mRNA processing"/>
    <property type="evidence" value="ECO:0007669"/>
    <property type="project" value="UniProtKB-KW"/>
</dbReference>
<comment type="similarity">
    <text evidence="4">Belongs to the tRNA pseudouridine synthase TruA family.</text>
</comment>
<dbReference type="Pfam" id="PF01416">
    <property type="entry name" value="PseudoU_synth_1"/>
    <property type="match status" value="1"/>
</dbReference>
<dbReference type="InterPro" id="IPR020094">
    <property type="entry name" value="TruA/RsuA/RluB/E/F_N"/>
</dbReference>
<evidence type="ECO:0000256" key="10">
    <source>
        <dbReference type="ARBA" id="ARBA00053072"/>
    </source>
</evidence>
<evidence type="ECO:0000256" key="3">
    <source>
        <dbReference type="ARBA" id="ARBA00004123"/>
    </source>
</evidence>
<evidence type="ECO:0000313" key="18">
    <source>
        <dbReference type="EMBL" id="RPB25970.1"/>
    </source>
</evidence>
<dbReference type="Gene3D" id="3.30.70.660">
    <property type="entry name" value="Pseudouridine synthase I, catalytic domain, C-terminal subdomain"/>
    <property type="match status" value="1"/>
</dbReference>
<comment type="subcellular location">
    <subcellularLocation>
        <location evidence="3">Nucleus</location>
    </subcellularLocation>
</comment>
<comment type="catalytic activity">
    <reaction evidence="9">
        <text>a uridine in tRNA = a pseudouridine in tRNA</text>
        <dbReference type="Rhea" id="RHEA:54572"/>
        <dbReference type="Rhea" id="RHEA-COMP:13339"/>
        <dbReference type="Rhea" id="RHEA-COMP:13934"/>
        <dbReference type="ChEBI" id="CHEBI:65314"/>
        <dbReference type="ChEBI" id="CHEBI:65315"/>
    </reaction>
</comment>
<accession>A0A3N4LT37</accession>
<evidence type="ECO:0000256" key="11">
    <source>
        <dbReference type="ARBA" id="ARBA00073968"/>
    </source>
</evidence>
<dbReference type="FunFam" id="3.30.70.660:FF:000002">
    <property type="entry name" value="tRNA pseudouridine synthase"/>
    <property type="match status" value="1"/>
</dbReference>
<feature type="binding site" evidence="15">
    <location>
        <position position="355"/>
    </location>
    <ligand>
        <name>substrate</name>
    </ligand>
</feature>
<evidence type="ECO:0000256" key="14">
    <source>
        <dbReference type="PIRSR" id="PIRSR641708-1"/>
    </source>
</evidence>
<dbReference type="FunFam" id="3.30.70.580:FF:000002">
    <property type="entry name" value="tRNA pseudouridine synthase"/>
    <property type="match status" value="1"/>
</dbReference>
<name>A0A3N4LT37_9PEZI</name>
<evidence type="ECO:0000256" key="12">
    <source>
        <dbReference type="ARBA" id="ARBA00079072"/>
    </source>
</evidence>
<dbReference type="InterPro" id="IPR001406">
    <property type="entry name" value="PsdUridine_synth_TruA"/>
</dbReference>
<dbReference type="AlphaFoldDB" id="A0A3N4LT37"/>
<evidence type="ECO:0000256" key="9">
    <source>
        <dbReference type="ARBA" id="ARBA00036943"/>
    </source>
</evidence>
<evidence type="ECO:0000259" key="17">
    <source>
        <dbReference type="Pfam" id="PF01416"/>
    </source>
</evidence>
<dbReference type="InterPro" id="IPR020103">
    <property type="entry name" value="PsdUridine_synth_cat_dom_sf"/>
</dbReference>
<keyword evidence="5" id="KW-0507">mRNA processing</keyword>
<keyword evidence="7" id="KW-0413">Isomerase</keyword>
<dbReference type="GO" id="GO:0031120">
    <property type="term" value="P:snRNA pseudouridine synthesis"/>
    <property type="evidence" value="ECO:0007669"/>
    <property type="project" value="UniProtKB-ARBA"/>
</dbReference>